<dbReference type="EMBL" id="FOQG01000021">
    <property type="protein sequence ID" value="SFJ23247.1"/>
    <property type="molecule type" value="Genomic_DNA"/>
</dbReference>
<dbReference type="Gene3D" id="3.30.1360.200">
    <property type="match status" value="1"/>
</dbReference>
<keyword evidence="5" id="KW-1185">Reference proteome</keyword>
<dbReference type="Proteomes" id="UP000198649">
    <property type="component" value="Unassembled WGS sequence"/>
</dbReference>
<feature type="signal peptide" evidence="2">
    <location>
        <begin position="1"/>
        <end position="19"/>
    </location>
</feature>
<name>A0A1I3PPL1_9ACTN</name>
<organism evidence="4 5">
    <name type="scientific">Nocardioides psychrotolerans</name>
    <dbReference type="NCBI Taxonomy" id="1005945"/>
    <lineage>
        <taxon>Bacteria</taxon>
        <taxon>Bacillati</taxon>
        <taxon>Actinomycetota</taxon>
        <taxon>Actinomycetes</taxon>
        <taxon>Propionibacteriales</taxon>
        <taxon>Nocardioidaceae</taxon>
        <taxon>Nocardioides</taxon>
    </lineage>
</organism>
<dbReference type="PROSITE" id="PS51257">
    <property type="entry name" value="PROKAR_LIPOPROTEIN"/>
    <property type="match status" value="1"/>
</dbReference>
<dbReference type="RefSeq" id="WP_091116897.1">
    <property type="nucleotide sequence ID" value="NZ_BKAF01000027.1"/>
</dbReference>
<evidence type="ECO:0000256" key="1">
    <source>
        <dbReference type="SAM" id="MobiDB-lite"/>
    </source>
</evidence>
<gene>
    <name evidence="4" type="ORF">SAMN05216561_12154</name>
</gene>
<dbReference type="OrthoDB" id="3543927at2"/>
<evidence type="ECO:0000313" key="4">
    <source>
        <dbReference type="EMBL" id="SFJ23247.1"/>
    </source>
</evidence>
<evidence type="ECO:0000256" key="2">
    <source>
        <dbReference type="SAM" id="SignalP"/>
    </source>
</evidence>
<dbReference type="STRING" id="1005945.SAMN05216561_12154"/>
<feature type="chain" id="PRO_5039519676" evidence="2">
    <location>
        <begin position="20"/>
        <end position="192"/>
    </location>
</feature>
<protein>
    <submittedName>
        <fullName evidence="4">Preprotein translocase subunit SecD</fullName>
    </submittedName>
</protein>
<evidence type="ECO:0000313" key="5">
    <source>
        <dbReference type="Proteomes" id="UP000198649"/>
    </source>
</evidence>
<reference evidence="4 5" key="1">
    <citation type="submission" date="2016-10" db="EMBL/GenBank/DDBJ databases">
        <authorList>
            <person name="de Groot N.N."/>
        </authorList>
    </citation>
    <scope>NUCLEOTIDE SEQUENCE [LARGE SCALE GENOMIC DNA]</scope>
    <source>
        <strain evidence="4 5">CGMCC 1.11156</strain>
    </source>
</reference>
<feature type="region of interest" description="Disordered" evidence="1">
    <location>
        <begin position="21"/>
        <end position="41"/>
    </location>
</feature>
<feature type="domain" description="SecDF P1 head subdomain" evidence="3">
    <location>
        <begin position="92"/>
        <end position="187"/>
    </location>
</feature>
<dbReference type="AlphaFoldDB" id="A0A1I3PPL1"/>
<proteinExistence type="predicted"/>
<dbReference type="Pfam" id="PF22599">
    <property type="entry name" value="SecDF_P1_head"/>
    <property type="match status" value="1"/>
</dbReference>
<accession>A0A1I3PPL1</accession>
<dbReference type="InterPro" id="IPR054384">
    <property type="entry name" value="SecDF_P1_head"/>
</dbReference>
<keyword evidence="2" id="KW-0732">Signal</keyword>
<sequence length="192" mass="19072">MRLRPLVLGFLLVATLAGCGEESPAAGPEAEPSATTASAEPGASLEVRAVIATSQAPAPDSLVKQQFDALDCAAAPVPVPTAEPGAACDAAGTKYSLGPAVVVGGIEDAEAGQPEGSDLWVVAVDLEAGASEALDDLTSELAPISGRIALVVDGAVISAPTVQTPITDGRLQIAGDFDEESATALAEGLSRE</sequence>
<evidence type="ECO:0000259" key="3">
    <source>
        <dbReference type="Pfam" id="PF22599"/>
    </source>
</evidence>